<dbReference type="PANTHER" id="PTHR22648:SF0">
    <property type="entry name" value="TRANSCRIPTION TERMINATION_ANTITERMINATION PROTEIN NUSA"/>
    <property type="match status" value="1"/>
</dbReference>
<dbReference type="CDD" id="cd22529">
    <property type="entry name" value="KH-II_NusA_rpt2"/>
    <property type="match status" value="1"/>
</dbReference>
<evidence type="ECO:0000256" key="3">
    <source>
        <dbReference type="ARBA" id="ARBA00022814"/>
    </source>
</evidence>
<dbReference type="InterPro" id="IPR036555">
    <property type="entry name" value="NusA_N_sf"/>
</dbReference>
<keyword evidence="2 7" id="KW-0963">Cytoplasm</keyword>
<dbReference type="SMART" id="SM00316">
    <property type="entry name" value="S1"/>
    <property type="match status" value="1"/>
</dbReference>
<keyword evidence="3 7" id="KW-0889">Transcription antitermination</keyword>
<dbReference type="FunFam" id="3.30.300.20:FF:000002">
    <property type="entry name" value="Transcription termination/antitermination protein NusA"/>
    <property type="match status" value="1"/>
</dbReference>
<evidence type="ECO:0000256" key="5">
    <source>
        <dbReference type="ARBA" id="ARBA00023015"/>
    </source>
</evidence>
<keyword evidence="5 7" id="KW-0805">Transcription regulation</keyword>
<evidence type="ECO:0000256" key="2">
    <source>
        <dbReference type="ARBA" id="ARBA00022490"/>
    </source>
</evidence>
<keyword evidence="6 7" id="KW-0804">Transcription</keyword>
<accession>A0A0K1P933</accession>
<dbReference type="InterPro" id="IPR010213">
    <property type="entry name" value="TF_NusA"/>
</dbReference>
<dbReference type="InterPro" id="IPR015946">
    <property type="entry name" value="KH_dom-like_a/b"/>
</dbReference>
<dbReference type="PROSITE" id="PS50126">
    <property type="entry name" value="S1"/>
    <property type="match status" value="1"/>
</dbReference>
<dbReference type="CDD" id="cd02134">
    <property type="entry name" value="KH-II_NusA_rpt1"/>
    <property type="match status" value="1"/>
</dbReference>
<dbReference type="KEGG" id="vin:AKJ08_0404"/>
<protein>
    <recommendedName>
        <fullName evidence="7">Transcription termination/antitermination protein NusA</fullName>
    </recommendedName>
</protein>
<evidence type="ECO:0000256" key="4">
    <source>
        <dbReference type="ARBA" id="ARBA00022884"/>
    </source>
</evidence>
<comment type="subunit">
    <text evidence="7">Monomer. Binds directly to the core enzyme of the DNA-dependent RNA polymerase and to nascent RNA.</text>
</comment>
<dbReference type="OrthoDB" id="9807233at2"/>
<dbReference type="HAMAP" id="MF_00945_B">
    <property type="entry name" value="NusA_B"/>
    <property type="match status" value="1"/>
</dbReference>
<dbReference type="SMART" id="SM00322">
    <property type="entry name" value="KH"/>
    <property type="match status" value="2"/>
</dbReference>
<dbReference type="CDD" id="cd04455">
    <property type="entry name" value="S1_NusA"/>
    <property type="match status" value="1"/>
</dbReference>
<dbReference type="Gene3D" id="2.40.50.140">
    <property type="entry name" value="Nucleic acid-binding proteins"/>
    <property type="match status" value="1"/>
</dbReference>
<dbReference type="PANTHER" id="PTHR22648">
    <property type="entry name" value="TRANSCRIPTION TERMINATION FACTOR NUSA"/>
    <property type="match status" value="1"/>
</dbReference>
<evidence type="ECO:0000313" key="10">
    <source>
        <dbReference type="Proteomes" id="UP000055590"/>
    </source>
</evidence>
<gene>
    <name evidence="7" type="primary">nusA</name>
    <name evidence="9" type="ORF">AKJ08_0404</name>
</gene>
<dbReference type="SUPFAM" id="SSF50249">
    <property type="entry name" value="Nucleic acid-binding proteins"/>
    <property type="match status" value="1"/>
</dbReference>
<dbReference type="PATRIC" id="fig|1391653.3.peg.419"/>
<keyword evidence="4 7" id="KW-0694">RNA-binding</keyword>
<evidence type="ECO:0000256" key="1">
    <source>
        <dbReference type="ARBA" id="ARBA00022472"/>
    </source>
</evidence>
<organism evidence="9 10">
    <name type="scientific">Vulgatibacter incomptus</name>
    <dbReference type="NCBI Taxonomy" id="1391653"/>
    <lineage>
        <taxon>Bacteria</taxon>
        <taxon>Pseudomonadati</taxon>
        <taxon>Myxococcota</taxon>
        <taxon>Myxococcia</taxon>
        <taxon>Myxococcales</taxon>
        <taxon>Cystobacterineae</taxon>
        <taxon>Vulgatibacteraceae</taxon>
        <taxon>Vulgatibacter</taxon>
    </lineage>
</organism>
<dbReference type="Pfam" id="PF26594">
    <property type="entry name" value="KH_NusA_2nd"/>
    <property type="match status" value="1"/>
</dbReference>
<dbReference type="GO" id="GO:0003723">
    <property type="term" value="F:RNA binding"/>
    <property type="evidence" value="ECO:0007669"/>
    <property type="project" value="UniProtKB-UniRule"/>
</dbReference>
<evidence type="ECO:0000256" key="7">
    <source>
        <dbReference type="HAMAP-Rule" id="MF_00945"/>
    </source>
</evidence>
<dbReference type="InterPro" id="IPR003029">
    <property type="entry name" value="S1_domain"/>
</dbReference>
<dbReference type="GO" id="GO:0006353">
    <property type="term" value="P:DNA-templated transcription termination"/>
    <property type="evidence" value="ECO:0007669"/>
    <property type="project" value="UniProtKB-UniRule"/>
</dbReference>
<comment type="similarity">
    <text evidence="7">Belongs to the NusA family.</text>
</comment>
<dbReference type="Pfam" id="PF00575">
    <property type="entry name" value="S1"/>
    <property type="match status" value="1"/>
</dbReference>
<dbReference type="SUPFAM" id="SSF54814">
    <property type="entry name" value="Prokaryotic type KH domain (KH-domain type II)"/>
    <property type="match status" value="2"/>
</dbReference>
<comment type="subcellular location">
    <subcellularLocation>
        <location evidence="7">Cytoplasm</location>
    </subcellularLocation>
</comment>
<dbReference type="GO" id="GO:0005829">
    <property type="term" value="C:cytosol"/>
    <property type="evidence" value="ECO:0007669"/>
    <property type="project" value="TreeGrafter"/>
</dbReference>
<name>A0A0K1P933_9BACT</name>
<dbReference type="Gene3D" id="3.30.300.20">
    <property type="match status" value="2"/>
</dbReference>
<dbReference type="Proteomes" id="UP000055590">
    <property type="component" value="Chromosome"/>
</dbReference>
<dbReference type="Gene3D" id="1.10.150.20">
    <property type="entry name" value="5' to 3' exonuclease, C-terminal subdomain"/>
    <property type="match status" value="2"/>
</dbReference>
<dbReference type="InterPro" id="IPR004087">
    <property type="entry name" value="KH_dom"/>
</dbReference>
<keyword evidence="10" id="KW-1185">Reference proteome</keyword>
<dbReference type="InterPro" id="IPR025249">
    <property type="entry name" value="TF_NusA_KH_1st"/>
</dbReference>
<dbReference type="InterPro" id="IPR012340">
    <property type="entry name" value="NA-bd_OB-fold"/>
</dbReference>
<dbReference type="GO" id="GO:0031564">
    <property type="term" value="P:transcription antitermination"/>
    <property type="evidence" value="ECO:0007669"/>
    <property type="project" value="UniProtKB-UniRule"/>
</dbReference>
<dbReference type="NCBIfam" id="TIGR01953">
    <property type="entry name" value="NusA"/>
    <property type="match status" value="1"/>
</dbReference>
<dbReference type="InterPro" id="IPR058582">
    <property type="entry name" value="KH_NusA_2nd"/>
</dbReference>
<dbReference type="SUPFAM" id="SSF69705">
    <property type="entry name" value="Transcription factor NusA, N-terminal domain"/>
    <property type="match status" value="1"/>
</dbReference>
<evidence type="ECO:0000259" key="8">
    <source>
        <dbReference type="PROSITE" id="PS50126"/>
    </source>
</evidence>
<dbReference type="STRING" id="1391653.AKJ08_0404"/>
<reference evidence="9 10" key="1">
    <citation type="submission" date="2015-08" db="EMBL/GenBank/DDBJ databases">
        <authorList>
            <person name="Babu N.S."/>
            <person name="Beckwith C.J."/>
            <person name="Beseler K.G."/>
            <person name="Brison A."/>
            <person name="Carone J.V."/>
            <person name="Caskin T.P."/>
            <person name="Diamond M."/>
            <person name="Durham M.E."/>
            <person name="Foxe J.M."/>
            <person name="Go M."/>
            <person name="Henderson B.A."/>
            <person name="Jones I.B."/>
            <person name="McGettigan J.A."/>
            <person name="Micheletti S.J."/>
            <person name="Nasrallah M.E."/>
            <person name="Ortiz D."/>
            <person name="Piller C.R."/>
            <person name="Privatt S.R."/>
            <person name="Schneider S.L."/>
            <person name="Sharp S."/>
            <person name="Smith T.C."/>
            <person name="Stanton J.D."/>
            <person name="Ullery H.E."/>
            <person name="Wilson R.J."/>
            <person name="Serrano M.G."/>
            <person name="Buck G."/>
            <person name="Lee V."/>
            <person name="Wang Y."/>
            <person name="Carvalho R."/>
            <person name="Voegtly L."/>
            <person name="Shi R."/>
            <person name="Duckworth R."/>
            <person name="Johnson A."/>
            <person name="Loviza R."/>
            <person name="Walstead R."/>
            <person name="Shah Z."/>
            <person name="Kiflezghi M."/>
            <person name="Wade K."/>
            <person name="Ball S.L."/>
            <person name="Bradley K.W."/>
            <person name="Asai D.J."/>
            <person name="Bowman C.A."/>
            <person name="Russell D.A."/>
            <person name="Pope W.H."/>
            <person name="Jacobs-Sera D."/>
            <person name="Hendrix R.W."/>
            <person name="Hatfull G.F."/>
        </authorList>
    </citation>
    <scope>NUCLEOTIDE SEQUENCE [LARGE SCALE GENOMIC DNA]</scope>
    <source>
        <strain evidence="9 10">DSM 27710</strain>
    </source>
</reference>
<feature type="domain" description="S1 motif" evidence="8">
    <location>
        <begin position="165"/>
        <end position="229"/>
    </location>
</feature>
<dbReference type="GO" id="GO:0003700">
    <property type="term" value="F:DNA-binding transcription factor activity"/>
    <property type="evidence" value="ECO:0007669"/>
    <property type="project" value="InterPro"/>
</dbReference>
<dbReference type="InterPro" id="IPR013735">
    <property type="entry name" value="TF_NusA_N"/>
</dbReference>
<dbReference type="Pfam" id="PF08529">
    <property type="entry name" value="NusA_N"/>
    <property type="match status" value="2"/>
</dbReference>
<dbReference type="Pfam" id="PF13184">
    <property type="entry name" value="KH_NusA_1st"/>
    <property type="match status" value="1"/>
</dbReference>
<dbReference type="FunFam" id="2.40.50.140:FF:000058">
    <property type="entry name" value="Transcription termination/antitermination protein NusA"/>
    <property type="match status" value="1"/>
</dbReference>
<evidence type="ECO:0000313" key="9">
    <source>
        <dbReference type="EMBL" id="AKU90017.1"/>
    </source>
</evidence>
<dbReference type="FunFam" id="3.30.300.20:FF:000005">
    <property type="entry name" value="Transcription termination/antitermination protein NusA"/>
    <property type="match status" value="1"/>
</dbReference>
<keyword evidence="1 7" id="KW-0806">Transcription termination</keyword>
<dbReference type="Pfam" id="PF14520">
    <property type="entry name" value="HHH_5"/>
    <property type="match status" value="2"/>
</dbReference>
<sequence>MGASLNLNLIIDQVAKDKGIDRRVIVDLLEQAILTAAKKTFGAERNLEAHYSPEKGVVEVFQALSIVKEITDPLQEINQLTVTEARAKGIEAEEGDELVFQIFYRDEDAAEAKAQDDRYGDILRLRTFRRGFGRIAAQTAKQVILQRTRDAERDNVFNEFRDRKGDLATGTVRRFERGNIIVDLVRAEAVLPIREQIPRETYRAGDRIQAYVSDVLRESKGPQIVLSRASIHFLAKLFEMEVPEIAEGVVVIEAAAREPGGRAKIAVSSRDSDVDPVGACVGMKGSRVQAVVQELRGEKIDIVPFDPDPARFVCSALAPAEVSRVLIDEANHAMEIIVPDDQLSLAIGRRGQNVRLAAQLSGWKLDINSESRVKEMREFAFHSLSQLPGMTDTLVEVLYAHGFRKAKDVADVQAEMLAQIPGITSEMIGPMQDKARSQMYDDAAELARLEQEREEARLAEARRHPDELSQTERLMRIRGLGEKGVEQLAKGGYRTVEDVIAEQDPMKLGDQTDLGVKKAKQIKHAAEQYLAEETRLRAELDAERAKLAAARALDAARATSSADAEK</sequence>
<dbReference type="InterPro" id="IPR010995">
    <property type="entry name" value="DNA_repair_Rad51/TF_NusA_a-hlx"/>
</dbReference>
<dbReference type="SUPFAM" id="SSF47794">
    <property type="entry name" value="Rad51 N-terminal domain-like"/>
    <property type="match status" value="2"/>
</dbReference>
<dbReference type="AlphaFoldDB" id="A0A0K1P933"/>
<dbReference type="InterPro" id="IPR009019">
    <property type="entry name" value="KH_sf_prok-type"/>
</dbReference>
<dbReference type="Gene3D" id="3.30.1480.10">
    <property type="entry name" value="NusA, N-terminal domain"/>
    <property type="match status" value="1"/>
</dbReference>
<proteinExistence type="inferred from homology"/>
<dbReference type="EMBL" id="CP012332">
    <property type="protein sequence ID" value="AKU90017.1"/>
    <property type="molecule type" value="Genomic_DNA"/>
</dbReference>
<comment type="function">
    <text evidence="7">Participates in both transcription termination and antitermination.</text>
</comment>
<evidence type="ECO:0000256" key="6">
    <source>
        <dbReference type="ARBA" id="ARBA00023163"/>
    </source>
</evidence>
<dbReference type="InterPro" id="IPR030842">
    <property type="entry name" value="TF_NusA_bacterial"/>
</dbReference>
<dbReference type="PROSITE" id="PS50084">
    <property type="entry name" value="KH_TYPE_1"/>
    <property type="match status" value="1"/>
</dbReference>
<dbReference type="GO" id="GO:0000166">
    <property type="term" value="F:nucleotide binding"/>
    <property type="evidence" value="ECO:0007669"/>
    <property type="project" value="InterPro"/>
</dbReference>